<dbReference type="EMBL" id="VWNA01000001">
    <property type="protein sequence ID" value="MQT13486.1"/>
    <property type="molecule type" value="Genomic_DNA"/>
</dbReference>
<comment type="pathway">
    <text evidence="1">Bacterial outer membrane biogenesis; LPS O-antigen biosynthesis.</text>
</comment>
<keyword evidence="5" id="KW-1185">Reference proteome</keyword>
<dbReference type="InterPro" id="IPR036291">
    <property type="entry name" value="NAD(P)-bd_dom_sf"/>
</dbReference>
<accession>A0A6A7Y443</accession>
<comment type="similarity">
    <text evidence="2">Belongs to the NAD(P)-dependent epimerase/dehydratase family.</text>
</comment>
<dbReference type="AlphaFoldDB" id="A0A6A7Y443"/>
<dbReference type="RefSeq" id="WP_153482168.1">
    <property type="nucleotide sequence ID" value="NZ_VWNA01000001.1"/>
</dbReference>
<dbReference type="Pfam" id="PF01370">
    <property type="entry name" value="Epimerase"/>
    <property type="match status" value="1"/>
</dbReference>
<feature type="domain" description="NAD-dependent epimerase/dehydratase" evidence="3">
    <location>
        <begin position="4"/>
        <end position="229"/>
    </location>
</feature>
<dbReference type="InterPro" id="IPR001509">
    <property type="entry name" value="Epimerase_deHydtase"/>
</dbReference>
<dbReference type="Gene3D" id="3.40.50.720">
    <property type="entry name" value="NAD(P)-binding Rossmann-like Domain"/>
    <property type="match status" value="1"/>
</dbReference>
<reference evidence="4 5" key="1">
    <citation type="submission" date="2019-09" db="EMBL/GenBank/DDBJ databases">
        <title>Segnochrobactrum spirostomi gen. nov., sp. nov., isolated from the ciliate Spirostomum cf. yagiui and description of a novel family, Segnochrobactraceae fam. nov. within the order Rhizobiales of the class Alphaproteobacteria.</title>
        <authorList>
            <person name="Akter S."/>
            <person name="Shazib S.U.A."/>
            <person name="Shin M.K."/>
        </authorList>
    </citation>
    <scope>NUCLEOTIDE SEQUENCE [LARGE SCALE GENOMIC DNA]</scope>
    <source>
        <strain evidence="4 5">Sp-1</strain>
    </source>
</reference>
<evidence type="ECO:0000313" key="5">
    <source>
        <dbReference type="Proteomes" id="UP000332515"/>
    </source>
</evidence>
<name>A0A6A7Y443_9HYPH</name>
<dbReference type="PANTHER" id="PTHR43000">
    <property type="entry name" value="DTDP-D-GLUCOSE 4,6-DEHYDRATASE-RELATED"/>
    <property type="match status" value="1"/>
</dbReference>
<evidence type="ECO:0000259" key="3">
    <source>
        <dbReference type="Pfam" id="PF01370"/>
    </source>
</evidence>
<dbReference type="Proteomes" id="UP000332515">
    <property type="component" value="Unassembled WGS sequence"/>
</dbReference>
<evidence type="ECO:0000313" key="4">
    <source>
        <dbReference type="EMBL" id="MQT13486.1"/>
    </source>
</evidence>
<proteinExistence type="inferred from homology"/>
<organism evidence="4 5">
    <name type="scientific">Segnochrobactrum spirostomi</name>
    <dbReference type="NCBI Taxonomy" id="2608987"/>
    <lineage>
        <taxon>Bacteria</taxon>
        <taxon>Pseudomonadati</taxon>
        <taxon>Pseudomonadota</taxon>
        <taxon>Alphaproteobacteria</taxon>
        <taxon>Hyphomicrobiales</taxon>
        <taxon>Segnochrobactraceae</taxon>
        <taxon>Segnochrobactrum</taxon>
    </lineage>
</organism>
<evidence type="ECO:0000256" key="1">
    <source>
        <dbReference type="ARBA" id="ARBA00005125"/>
    </source>
</evidence>
<protein>
    <submittedName>
        <fullName evidence="4">NAD(P)-dependent oxidoreductase</fullName>
    </submittedName>
</protein>
<dbReference type="Gene3D" id="3.90.25.10">
    <property type="entry name" value="UDP-galactose 4-epimerase, domain 1"/>
    <property type="match status" value="1"/>
</dbReference>
<evidence type="ECO:0000256" key="2">
    <source>
        <dbReference type="ARBA" id="ARBA00007637"/>
    </source>
</evidence>
<sequence>MKTLVTGITSFVGYHLAAGFAAAGHEVVGTVSRAGDLPGIRGERVRRLVARGVPILPLDLTDAGAIGGIAEAAAPDLWIQHAGYTTAYASPDFDLAAAQALNVLPLKAIFAAMARRGGGVILTGTVSEYSDGDDPHREDEACAPSTAYGLSKLTGTLYARLLAARTGVPARVARLFLPFGPLEAPEKLLPATLAALRRGERVALSPCLQCRDFVAVEDVVSLYLKLAADLPRAPFDLFNACSGTSPRLKDVVLAFAEDLGADPALCDFGAIPMRPGEPMAIRGTNAKARDLLGWSPTPWRDAVARLCRDSAAQG</sequence>
<dbReference type="SUPFAM" id="SSF51735">
    <property type="entry name" value="NAD(P)-binding Rossmann-fold domains"/>
    <property type="match status" value="1"/>
</dbReference>
<gene>
    <name evidence="4" type="ORF">F0357_12725</name>
</gene>
<comment type="caution">
    <text evidence="4">The sequence shown here is derived from an EMBL/GenBank/DDBJ whole genome shotgun (WGS) entry which is preliminary data.</text>
</comment>